<reference evidence="4 5" key="1">
    <citation type="submission" date="2014-05" db="EMBL/GenBank/DDBJ databases">
        <title>ATOL: Assembling a taxonomically balanced genome-scale reconstruction of the evolutionary history of the Enterobacteriaceae.</title>
        <authorList>
            <person name="Plunkett G.III."/>
            <person name="Neeno-Eckwall E.C."/>
            <person name="Glasner J.D."/>
            <person name="Perna N.T."/>
        </authorList>
    </citation>
    <scope>NUCLEOTIDE SEQUENCE [LARGE SCALE GENOMIC DNA]</scope>
    <source>
        <strain evidence="4 5">ATCC 33852</strain>
    </source>
</reference>
<organism evidence="4 5">
    <name type="scientific">Ewingella americana (strain ATCC 33852 / DSM 4580 / CCUG 14506 / JCM 5911 / LMG 7869 / NCTC 12157 / CDC 1468-78)</name>
    <dbReference type="NCBI Taxonomy" id="910964"/>
    <lineage>
        <taxon>Bacteria</taxon>
        <taxon>Pseudomonadati</taxon>
        <taxon>Pseudomonadota</taxon>
        <taxon>Gammaproteobacteria</taxon>
        <taxon>Enterobacterales</taxon>
        <taxon>Yersiniaceae</taxon>
        <taxon>Ewingella</taxon>
    </lineage>
</organism>
<dbReference type="RefSeq" id="WP_034788748.1">
    <property type="nucleotide sequence ID" value="NZ_JMPJ01000028.1"/>
</dbReference>
<evidence type="ECO:0000256" key="2">
    <source>
        <dbReference type="SAM" id="SignalP"/>
    </source>
</evidence>
<dbReference type="Pfam" id="PF07338">
    <property type="entry name" value="YdgH_BhsA-like"/>
    <property type="match status" value="1"/>
</dbReference>
<dbReference type="InterPro" id="IPR051096">
    <property type="entry name" value="BhsA/McbA_stress_biofilm_assoc"/>
</dbReference>
<protein>
    <submittedName>
        <fullName evidence="4">Uncharacterized DUF1471 family protein</fullName>
    </submittedName>
</protein>
<accession>A0A085GKX4</accession>
<feature type="signal peptide" evidence="2">
    <location>
        <begin position="1"/>
        <end position="22"/>
    </location>
</feature>
<evidence type="ECO:0000313" key="4">
    <source>
        <dbReference type="EMBL" id="KFC84369.1"/>
    </source>
</evidence>
<dbReference type="Proteomes" id="UP000028640">
    <property type="component" value="Unassembled WGS sequence"/>
</dbReference>
<sequence length="85" mass="8849">MKNVKMTLAALALATVSFSSMAATLVDSAPANQEKIGVISANSSNDLSSLQRELNAKANEAGATSYRIIGASGENYLHGTAELYK</sequence>
<dbReference type="SUPFAM" id="SSF159871">
    <property type="entry name" value="YdgH-like"/>
    <property type="match status" value="1"/>
</dbReference>
<evidence type="ECO:0000313" key="5">
    <source>
        <dbReference type="Proteomes" id="UP000028640"/>
    </source>
</evidence>
<gene>
    <name evidence="4" type="ORF">GEAM_0881</name>
</gene>
<dbReference type="InterPro" id="IPR036275">
    <property type="entry name" value="YdgH-like_sf"/>
</dbReference>
<dbReference type="EMBL" id="JMPJ01000028">
    <property type="protein sequence ID" value="KFC84369.1"/>
    <property type="molecule type" value="Genomic_DNA"/>
</dbReference>
<evidence type="ECO:0000256" key="1">
    <source>
        <dbReference type="ARBA" id="ARBA00022729"/>
    </source>
</evidence>
<feature type="chain" id="PRO_5001791304" evidence="2">
    <location>
        <begin position="23"/>
        <end position="85"/>
    </location>
</feature>
<dbReference type="AlphaFoldDB" id="A0A085GKX4"/>
<evidence type="ECO:0000259" key="3">
    <source>
        <dbReference type="Pfam" id="PF07338"/>
    </source>
</evidence>
<dbReference type="OrthoDB" id="6540461at2"/>
<proteinExistence type="predicted"/>
<keyword evidence="1 2" id="KW-0732">Signal</keyword>
<dbReference type="eggNOG" id="ENOG5032ZBU">
    <property type="taxonomic scope" value="Bacteria"/>
</dbReference>
<dbReference type="PANTHER" id="PTHR34156">
    <property type="entry name" value="OUTER MEMBRANE PROTEIN-RELATED-RELATED"/>
    <property type="match status" value="1"/>
</dbReference>
<feature type="domain" description="YdgH/BhsA/McbA-like" evidence="3">
    <location>
        <begin position="34"/>
        <end position="85"/>
    </location>
</feature>
<keyword evidence="5" id="KW-1185">Reference proteome</keyword>
<dbReference type="STRING" id="910964.GEAM_0881"/>
<dbReference type="Gene3D" id="3.30.1660.10">
    <property type="entry name" value="Flavin-binding protein dodecin"/>
    <property type="match status" value="1"/>
</dbReference>
<comment type="caution">
    <text evidence="4">The sequence shown here is derived from an EMBL/GenBank/DDBJ whole genome shotgun (WGS) entry which is preliminary data.</text>
</comment>
<name>A0A085GKX4_EWIA3</name>
<dbReference type="InterPro" id="IPR010854">
    <property type="entry name" value="YdgH/BhsA/McbA-like_dom"/>
</dbReference>
<dbReference type="InterPro" id="IPR025543">
    <property type="entry name" value="Dodecin-like"/>
</dbReference>
<dbReference type="NCBIfam" id="NF047859">
    <property type="entry name" value="StressCuResBhsA"/>
    <property type="match status" value="1"/>
</dbReference>
<dbReference type="GeneID" id="78379222"/>
<dbReference type="PANTHER" id="PTHR34156:SF10">
    <property type="entry name" value="MULTIPLE STRESS RESISTANCE PROTEIN BHSA"/>
    <property type="match status" value="1"/>
</dbReference>